<dbReference type="SUPFAM" id="SSF51905">
    <property type="entry name" value="FAD/NAD(P)-binding domain"/>
    <property type="match status" value="2"/>
</dbReference>
<dbReference type="PRINTS" id="PR00469">
    <property type="entry name" value="PNDRDTASEII"/>
</dbReference>
<dbReference type="PANTHER" id="PTHR42877:SF4">
    <property type="entry name" value="FAD_NAD(P)-BINDING DOMAIN-CONTAINING PROTEIN-RELATED"/>
    <property type="match status" value="1"/>
</dbReference>
<sequence>MTASVLIVGAGFAGLGTAIRLRRAGVDDFVILERAGEVGGTWRDNTYPGAACDIPSPLYSFSFAQHGGWTRAYARGPEILDYLRSLVERFDLRRHIRFSADVARLAYADDAATWTAHTTDGRTFTARVAVVASGPLANASLPEIRGLDTYRGHVMHSARWDHDYDLTGKRVAVIGTGASAVQIVPELVRVARKVTVFQRTPGWVLPRPDHAHPGWLRARSRRPAAWHAYRRALFWAHEVMALALVWDGVFTTALQGVARAYLRRSVRDRWLRRQLTPDHRIGCKRLLLSSDYLPALQRDNCTLITWPIARLAPHGIRTADGVEHRVDCVVFATGFEVGRTGTPYPITGRGGRMLADEWRRGARAYKSVSVAGFPNLFLTFGPNSGPGHNSVLVYNEAQIDYIVRAVTLLRSRGLRRLDVRADAQEAYNADLQRRLARTTWNSGCRSWYLTEDGHNVTMYPGFATQYVRQLATVDLADYEAE</sequence>
<protein>
    <submittedName>
        <fullName evidence="1">Predicted flavoprotein CzcO associated with the cation diffusion facilitator CzcD</fullName>
    </submittedName>
</protein>
<dbReference type="PANTHER" id="PTHR42877">
    <property type="entry name" value="L-ORNITHINE N(5)-MONOOXYGENASE-RELATED"/>
    <property type="match status" value="1"/>
</dbReference>
<keyword evidence="2" id="KW-1185">Reference proteome</keyword>
<dbReference type="Proteomes" id="UP000198727">
    <property type="component" value="Unassembled WGS sequence"/>
</dbReference>
<dbReference type="STRING" id="587909.SAMN05421810_101761"/>
<dbReference type="AlphaFoldDB" id="A0A1I5M1U7"/>
<evidence type="ECO:0000313" key="2">
    <source>
        <dbReference type="Proteomes" id="UP000198727"/>
    </source>
</evidence>
<organism evidence="1 2">
    <name type="scientific">Amycolatopsis arida</name>
    <dbReference type="NCBI Taxonomy" id="587909"/>
    <lineage>
        <taxon>Bacteria</taxon>
        <taxon>Bacillati</taxon>
        <taxon>Actinomycetota</taxon>
        <taxon>Actinomycetes</taxon>
        <taxon>Pseudonocardiales</taxon>
        <taxon>Pseudonocardiaceae</taxon>
        <taxon>Amycolatopsis</taxon>
    </lineage>
</organism>
<dbReference type="Gene3D" id="3.50.50.60">
    <property type="entry name" value="FAD/NAD(P)-binding domain"/>
    <property type="match status" value="2"/>
</dbReference>
<dbReference type="RefSeq" id="WP_208325938.1">
    <property type="nucleotide sequence ID" value="NZ_FOWW01000001.1"/>
</dbReference>
<proteinExistence type="predicted"/>
<accession>A0A1I5M1U7</accession>
<dbReference type="Pfam" id="PF13738">
    <property type="entry name" value="Pyr_redox_3"/>
    <property type="match status" value="1"/>
</dbReference>
<evidence type="ECO:0000313" key="1">
    <source>
        <dbReference type="EMBL" id="SFP03598.1"/>
    </source>
</evidence>
<dbReference type="EMBL" id="FOWW01000001">
    <property type="protein sequence ID" value="SFP03598.1"/>
    <property type="molecule type" value="Genomic_DNA"/>
</dbReference>
<dbReference type="InterPro" id="IPR051209">
    <property type="entry name" value="FAD-bind_Monooxygenase_sf"/>
</dbReference>
<gene>
    <name evidence="1" type="ORF">SAMN05421810_101761</name>
</gene>
<reference evidence="2" key="1">
    <citation type="submission" date="2016-10" db="EMBL/GenBank/DDBJ databases">
        <authorList>
            <person name="Varghese N."/>
            <person name="Submissions S."/>
        </authorList>
    </citation>
    <scope>NUCLEOTIDE SEQUENCE [LARGE SCALE GENOMIC DNA]</scope>
    <source>
        <strain evidence="2">CGMCC 4.5579</strain>
    </source>
</reference>
<name>A0A1I5M1U7_9PSEU</name>
<dbReference type="InterPro" id="IPR036188">
    <property type="entry name" value="FAD/NAD-bd_sf"/>
</dbReference>